<dbReference type="RefSeq" id="WP_015402417.1">
    <property type="nucleotide sequence ID" value="NC_020304.1"/>
</dbReference>
<evidence type="ECO:0000256" key="2">
    <source>
        <dbReference type="SAM" id="SignalP"/>
    </source>
</evidence>
<accession>M1NZL6</accession>
<dbReference type="Pfam" id="PF03548">
    <property type="entry name" value="LolA"/>
    <property type="match status" value="1"/>
</dbReference>
<dbReference type="eggNOG" id="COG2834">
    <property type="taxonomic scope" value="Bacteria"/>
</dbReference>
<name>M1NZL6_DESSD</name>
<evidence type="ECO:0000313" key="4">
    <source>
        <dbReference type="Proteomes" id="UP000011721"/>
    </source>
</evidence>
<keyword evidence="3" id="KW-0449">Lipoprotein</keyword>
<evidence type="ECO:0000256" key="1">
    <source>
        <dbReference type="ARBA" id="ARBA00022729"/>
    </source>
</evidence>
<sequence>MKYLLTLLLFCFCTVSGQAQEAEGESVRVESVHADFTQEKQLPILARPIISTGHFVFQAPDSLRWEYFSPIHTVLLMHDGDTRKFIQHDGQFTEEQGMGVDSMQIVLEEITSWLDGQITDTPTFQVQSHENDLIILTPRDEALVKIIARIELKLLGSSGLMESVTLFEGPGSFTRMVFSEGVLNEQIPTTVFTRP</sequence>
<dbReference type="AlphaFoldDB" id="M1NZL6"/>
<dbReference type="KEGG" id="dsf:UWK_00131"/>
<feature type="signal peptide" evidence="2">
    <location>
        <begin position="1"/>
        <end position="21"/>
    </location>
</feature>
<keyword evidence="1 2" id="KW-0732">Signal</keyword>
<reference evidence="4" key="1">
    <citation type="journal article" date="2013" name="Stand. Genomic Sci.">
        <title>Complete genome sequence of Desulfocapsa sulfexigens, a marine deltaproteobacterium specialized in disproportionating inorganic sulfur compounds.</title>
        <authorList>
            <person name="Finster K.W."/>
            <person name="Kjeldsen K.U."/>
            <person name="Kube M."/>
            <person name="Reinhardt R."/>
            <person name="Mussmann M."/>
            <person name="Amann R."/>
            <person name="Schreiber L."/>
        </authorList>
    </citation>
    <scope>NUCLEOTIDE SEQUENCE [LARGE SCALE GENOMIC DNA]</scope>
    <source>
        <strain evidence="4">DSM 10523 / SB164P1</strain>
    </source>
</reference>
<proteinExistence type="predicted"/>
<gene>
    <name evidence="3" type="ordered locus">UWK_00131</name>
</gene>
<dbReference type="EMBL" id="CP003985">
    <property type="protein sequence ID" value="AGF76718.1"/>
    <property type="molecule type" value="Genomic_DNA"/>
</dbReference>
<keyword evidence="4" id="KW-1185">Reference proteome</keyword>
<protein>
    <submittedName>
        <fullName evidence="3">Outer membrane lipoprotein-sorting protein</fullName>
    </submittedName>
</protein>
<dbReference type="OrthoDB" id="1027451at2"/>
<dbReference type="STRING" id="1167006.UWK_00131"/>
<dbReference type="InterPro" id="IPR029046">
    <property type="entry name" value="LolA/LolB/LppX"/>
</dbReference>
<evidence type="ECO:0000313" key="3">
    <source>
        <dbReference type="EMBL" id="AGF76718.1"/>
    </source>
</evidence>
<dbReference type="SUPFAM" id="SSF89392">
    <property type="entry name" value="Prokaryotic lipoproteins and lipoprotein localization factors"/>
    <property type="match status" value="1"/>
</dbReference>
<dbReference type="Proteomes" id="UP000011721">
    <property type="component" value="Chromosome"/>
</dbReference>
<dbReference type="CDD" id="cd16325">
    <property type="entry name" value="LolA"/>
    <property type="match status" value="1"/>
</dbReference>
<dbReference type="Gene3D" id="2.50.20.10">
    <property type="entry name" value="Lipoprotein localisation LolA/LolB/LppX"/>
    <property type="match status" value="1"/>
</dbReference>
<organism evidence="3 4">
    <name type="scientific">Desulfocapsa sulfexigens (strain DSM 10523 / SB164P1)</name>
    <dbReference type="NCBI Taxonomy" id="1167006"/>
    <lineage>
        <taxon>Bacteria</taxon>
        <taxon>Pseudomonadati</taxon>
        <taxon>Thermodesulfobacteriota</taxon>
        <taxon>Desulfobulbia</taxon>
        <taxon>Desulfobulbales</taxon>
        <taxon>Desulfocapsaceae</taxon>
        <taxon>Desulfocapsa</taxon>
    </lineage>
</organism>
<feature type="chain" id="PRO_5004016200" evidence="2">
    <location>
        <begin position="22"/>
        <end position="195"/>
    </location>
</feature>
<dbReference type="HOGENOM" id="CLU_091014_2_0_7"/>
<dbReference type="InterPro" id="IPR004564">
    <property type="entry name" value="OM_lipoprot_carrier_LolA-like"/>
</dbReference>